<reference evidence="3" key="1">
    <citation type="journal article" date="2015" name="PLoS Genet.">
        <title>The dynamic genome and transcriptome of the human fungal pathogen Blastomyces and close relative Emmonsia.</title>
        <authorList>
            <person name="Munoz J.F."/>
            <person name="Gauthier G.M."/>
            <person name="Desjardins C.A."/>
            <person name="Gallo J.E."/>
            <person name="Holder J."/>
            <person name="Sullivan T.D."/>
            <person name="Marty A.J."/>
            <person name="Carmen J.C."/>
            <person name="Chen Z."/>
            <person name="Ding L."/>
            <person name="Gujja S."/>
            <person name="Magrini V."/>
            <person name="Misas E."/>
            <person name="Mitreva M."/>
            <person name="Priest M."/>
            <person name="Saif S."/>
            <person name="Whiston E.A."/>
            <person name="Young S."/>
            <person name="Zeng Q."/>
            <person name="Goldman W.E."/>
            <person name="Mardis E.R."/>
            <person name="Taylor J.W."/>
            <person name="McEwen J.G."/>
            <person name="Clay O.K."/>
            <person name="Klein B.S."/>
            <person name="Cuomo C.A."/>
        </authorList>
    </citation>
    <scope>NUCLEOTIDE SEQUENCE [LARGE SCALE GENOMIC DNA]</scope>
    <source>
        <strain evidence="3">UAMH 139</strain>
    </source>
</reference>
<protein>
    <submittedName>
        <fullName evidence="2">Uncharacterized protein</fullName>
    </submittedName>
</protein>
<accession>A0A0H1BRD7</accession>
<evidence type="ECO:0000313" key="3">
    <source>
        <dbReference type="Proteomes" id="UP000053573"/>
    </source>
</evidence>
<evidence type="ECO:0000256" key="1">
    <source>
        <dbReference type="SAM" id="MobiDB-lite"/>
    </source>
</evidence>
<name>A0A0H1BRD7_9EURO</name>
<proteinExistence type="predicted"/>
<dbReference type="Proteomes" id="UP000053573">
    <property type="component" value="Unassembled WGS sequence"/>
</dbReference>
<keyword evidence="3" id="KW-1185">Reference proteome</keyword>
<dbReference type="EMBL" id="LDEV01001412">
    <property type="protein sequence ID" value="KLJ11726.1"/>
    <property type="molecule type" value="Genomic_DNA"/>
</dbReference>
<feature type="compositionally biased region" description="Low complexity" evidence="1">
    <location>
        <begin position="34"/>
        <end position="48"/>
    </location>
</feature>
<organism evidence="2 3">
    <name type="scientific">Blastomyces silverae</name>
    <dbReference type="NCBI Taxonomy" id="2060906"/>
    <lineage>
        <taxon>Eukaryota</taxon>
        <taxon>Fungi</taxon>
        <taxon>Dikarya</taxon>
        <taxon>Ascomycota</taxon>
        <taxon>Pezizomycotina</taxon>
        <taxon>Eurotiomycetes</taxon>
        <taxon>Eurotiomycetidae</taxon>
        <taxon>Onygenales</taxon>
        <taxon>Ajellomycetaceae</taxon>
        <taxon>Blastomyces</taxon>
    </lineage>
</organism>
<feature type="region of interest" description="Disordered" evidence="1">
    <location>
        <begin position="25"/>
        <end position="48"/>
    </location>
</feature>
<gene>
    <name evidence="2" type="ORF">EMPG_13108</name>
</gene>
<dbReference type="AlphaFoldDB" id="A0A0H1BRD7"/>
<comment type="caution">
    <text evidence="2">The sequence shown here is derived from an EMBL/GenBank/DDBJ whole genome shotgun (WGS) entry which is preliminary data.</text>
</comment>
<sequence length="64" mass="7320">MTKLIPAMEVTWRAKPRQLHRAFINTASSTGEDTMATKTAPTTPPMTRRQTRCWTLRIIPISSY</sequence>
<evidence type="ECO:0000313" key="2">
    <source>
        <dbReference type="EMBL" id="KLJ11726.1"/>
    </source>
</evidence>